<dbReference type="Proteomes" id="UP001597302">
    <property type="component" value="Unassembled WGS sequence"/>
</dbReference>
<proteinExistence type="predicted"/>
<dbReference type="EMBL" id="JBHTOQ010000038">
    <property type="protein sequence ID" value="MFD1482943.1"/>
    <property type="molecule type" value="Genomic_DNA"/>
</dbReference>
<organism evidence="1 2">
    <name type="scientific">Paracoccus nototheniae</name>
    <dbReference type="NCBI Taxonomy" id="2489002"/>
    <lineage>
        <taxon>Bacteria</taxon>
        <taxon>Pseudomonadati</taxon>
        <taxon>Pseudomonadota</taxon>
        <taxon>Alphaproteobacteria</taxon>
        <taxon>Rhodobacterales</taxon>
        <taxon>Paracoccaceae</taxon>
        <taxon>Paracoccus</taxon>
    </lineage>
</organism>
<gene>
    <name evidence="1" type="ORF">ACFQ5P_16720</name>
</gene>
<reference evidence="2" key="1">
    <citation type="journal article" date="2019" name="Int. J. Syst. Evol. Microbiol.">
        <title>The Global Catalogue of Microorganisms (GCM) 10K type strain sequencing project: providing services to taxonomists for standard genome sequencing and annotation.</title>
        <authorList>
            <consortium name="The Broad Institute Genomics Platform"/>
            <consortium name="The Broad Institute Genome Sequencing Center for Infectious Disease"/>
            <person name="Wu L."/>
            <person name="Ma J."/>
        </authorList>
    </citation>
    <scope>NUCLEOTIDE SEQUENCE [LARGE SCALE GENOMIC DNA]</scope>
    <source>
        <strain evidence="2">CCM 8875</strain>
    </source>
</reference>
<protein>
    <submittedName>
        <fullName evidence="1">Uncharacterized protein</fullName>
    </submittedName>
</protein>
<sequence>MEATNQDAQDLRRAYTHFQFLVPSFEGGDQVLSIGVLRQKIGNAIHSLINEIDKGQSELNAYHVKLLTPETYDTGSIKELNFAVEKLEKELRGYIAME</sequence>
<evidence type="ECO:0000313" key="2">
    <source>
        <dbReference type="Proteomes" id="UP001597302"/>
    </source>
</evidence>
<name>A0ABW4E0T5_9RHOB</name>
<accession>A0ABW4E0T5</accession>
<comment type="caution">
    <text evidence="1">The sequence shown here is derived from an EMBL/GenBank/DDBJ whole genome shotgun (WGS) entry which is preliminary data.</text>
</comment>
<evidence type="ECO:0000313" key="1">
    <source>
        <dbReference type="EMBL" id="MFD1482943.1"/>
    </source>
</evidence>
<keyword evidence="2" id="KW-1185">Reference proteome</keyword>
<dbReference type="RefSeq" id="WP_131573483.1">
    <property type="nucleotide sequence ID" value="NZ_CBCSAJ010000144.1"/>
</dbReference>